<gene>
    <name evidence="3" type="ORF">OsI_11210</name>
</gene>
<protein>
    <submittedName>
        <fullName evidence="3">Uncharacterized protein</fullName>
    </submittedName>
</protein>
<proteinExistence type="predicted"/>
<evidence type="ECO:0000256" key="1">
    <source>
        <dbReference type="SAM" id="Coils"/>
    </source>
</evidence>
<keyword evidence="4" id="KW-1185">Reference proteome</keyword>
<organism evidence="3 4">
    <name type="scientific">Oryza sativa subsp. indica</name>
    <name type="common">Rice</name>
    <dbReference type="NCBI Taxonomy" id="39946"/>
    <lineage>
        <taxon>Eukaryota</taxon>
        <taxon>Viridiplantae</taxon>
        <taxon>Streptophyta</taxon>
        <taxon>Embryophyta</taxon>
        <taxon>Tracheophyta</taxon>
        <taxon>Spermatophyta</taxon>
        <taxon>Magnoliopsida</taxon>
        <taxon>Liliopsida</taxon>
        <taxon>Poales</taxon>
        <taxon>Poaceae</taxon>
        <taxon>BOP clade</taxon>
        <taxon>Oryzoideae</taxon>
        <taxon>Oryzeae</taxon>
        <taxon>Oryzinae</taxon>
        <taxon>Oryza</taxon>
        <taxon>Oryza sativa</taxon>
    </lineage>
</organism>
<keyword evidence="1" id="KW-0175">Coiled coil</keyword>
<dbReference type="EMBL" id="CM000128">
    <property type="protein sequence ID" value="EEC75077.1"/>
    <property type="molecule type" value="Genomic_DNA"/>
</dbReference>
<feature type="coiled-coil region" evidence="1">
    <location>
        <begin position="257"/>
        <end position="284"/>
    </location>
</feature>
<feature type="compositionally biased region" description="Acidic residues" evidence="2">
    <location>
        <begin position="91"/>
        <end position="127"/>
    </location>
</feature>
<evidence type="ECO:0000313" key="4">
    <source>
        <dbReference type="Proteomes" id="UP000007015"/>
    </source>
</evidence>
<feature type="compositionally biased region" description="Low complexity" evidence="2">
    <location>
        <begin position="75"/>
        <end position="90"/>
    </location>
</feature>
<feature type="region of interest" description="Disordered" evidence="2">
    <location>
        <begin position="288"/>
        <end position="320"/>
    </location>
</feature>
<accession>B8AMI4</accession>
<feature type="region of interest" description="Disordered" evidence="2">
    <location>
        <begin position="1"/>
        <end position="134"/>
    </location>
</feature>
<dbReference type="AlphaFoldDB" id="B8AMI4"/>
<dbReference type="HOGENOM" id="CLU_869837_0_0_1"/>
<sequence>MVREYQTARVVTGGSRPAGPSVPQHPEEAPAEEAPVQVLPEAQAEAQEEEPPQLFDGTVLEVDADGDMVIPPAAPAAGDAAPDAAGGDPNDSGDESDEEEPSDGDDPDMEVDDQESDNNVDEEEDPEEPRQRGPEYHLHASLALVCVEHFEEPGLEDYYKAQVHIRVPQPEASGWRIRSTHYSCVPFSTENAAINDAARRALYSYSYRFRDQLHYSDFRHIPSRPVGTKDTVVPASQTGDDRVDVLARVTAALNTDLEGATSEIEGLHGKLQDAQAKIAQLEAQLAGQAPPEEMVQHCTTSSPPRNKLRYGTPGATTSLG</sequence>
<evidence type="ECO:0000256" key="2">
    <source>
        <dbReference type="SAM" id="MobiDB-lite"/>
    </source>
</evidence>
<dbReference type="Gramene" id="BGIOSGA010901-TA">
    <property type="protein sequence ID" value="BGIOSGA010901-PA"/>
    <property type="gene ID" value="BGIOSGA010901"/>
</dbReference>
<feature type="compositionally biased region" description="Low complexity" evidence="2">
    <location>
        <begin position="32"/>
        <end position="45"/>
    </location>
</feature>
<reference evidence="3 4" key="1">
    <citation type="journal article" date="2005" name="PLoS Biol.">
        <title>The genomes of Oryza sativa: a history of duplications.</title>
        <authorList>
            <person name="Yu J."/>
            <person name="Wang J."/>
            <person name="Lin W."/>
            <person name="Li S."/>
            <person name="Li H."/>
            <person name="Zhou J."/>
            <person name="Ni P."/>
            <person name="Dong W."/>
            <person name="Hu S."/>
            <person name="Zeng C."/>
            <person name="Zhang J."/>
            <person name="Zhang Y."/>
            <person name="Li R."/>
            <person name="Xu Z."/>
            <person name="Li S."/>
            <person name="Li X."/>
            <person name="Zheng H."/>
            <person name="Cong L."/>
            <person name="Lin L."/>
            <person name="Yin J."/>
            <person name="Geng J."/>
            <person name="Li G."/>
            <person name="Shi J."/>
            <person name="Liu J."/>
            <person name="Lv H."/>
            <person name="Li J."/>
            <person name="Wang J."/>
            <person name="Deng Y."/>
            <person name="Ran L."/>
            <person name="Shi X."/>
            <person name="Wang X."/>
            <person name="Wu Q."/>
            <person name="Li C."/>
            <person name="Ren X."/>
            <person name="Wang J."/>
            <person name="Wang X."/>
            <person name="Li D."/>
            <person name="Liu D."/>
            <person name="Zhang X."/>
            <person name="Ji Z."/>
            <person name="Zhao W."/>
            <person name="Sun Y."/>
            <person name="Zhang Z."/>
            <person name="Bao J."/>
            <person name="Han Y."/>
            <person name="Dong L."/>
            <person name="Ji J."/>
            <person name="Chen P."/>
            <person name="Wu S."/>
            <person name="Liu J."/>
            <person name="Xiao Y."/>
            <person name="Bu D."/>
            <person name="Tan J."/>
            <person name="Yang L."/>
            <person name="Ye C."/>
            <person name="Zhang J."/>
            <person name="Xu J."/>
            <person name="Zhou Y."/>
            <person name="Yu Y."/>
            <person name="Zhang B."/>
            <person name="Zhuang S."/>
            <person name="Wei H."/>
            <person name="Liu B."/>
            <person name="Lei M."/>
            <person name="Yu H."/>
            <person name="Li Y."/>
            <person name="Xu H."/>
            <person name="Wei S."/>
            <person name="He X."/>
            <person name="Fang L."/>
            <person name="Zhang Z."/>
            <person name="Zhang Y."/>
            <person name="Huang X."/>
            <person name="Su Z."/>
            <person name="Tong W."/>
            <person name="Li J."/>
            <person name="Tong Z."/>
            <person name="Li S."/>
            <person name="Ye J."/>
            <person name="Wang L."/>
            <person name="Fang L."/>
            <person name="Lei T."/>
            <person name="Chen C."/>
            <person name="Chen H."/>
            <person name="Xu Z."/>
            <person name="Li H."/>
            <person name="Huang H."/>
            <person name="Zhang F."/>
            <person name="Xu H."/>
            <person name="Li N."/>
            <person name="Zhao C."/>
            <person name="Li S."/>
            <person name="Dong L."/>
            <person name="Huang Y."/>
            <person name="Li L."/>
            <person name="Xi Y."/>
            <person name="Qi Q."/>
            <person name="Li W."/>
            <person name="Zhang B."/>
            <person name="Hu W."/>
            <person name="Zhang Y."/>
            <person name="Tian X."/>
            <person name="Jiao Y."/>
            <person name="Liang X."/>
            <person name="Jin J."/>
            <person name="Gao L."/>
            <person name="Zheng W."/>
            <person name="Hao B."/>
            <person name="Liu S."/>
            <person name="Wang W."/>
            <person name="Yuan L."/>
            <person name="Cao M."/>
            <person name="McDermott J."/>
            <person name="Samudrala R."/>
            <person name="Wang J."/>
            <person name="Wong G.K."/>
            <person name="Yang H."/>
        </authorList>
    </citation>
    <scope>NUCLEOTIDE SEQUENCE [LARGE SCALE GENOMIC DNA]</scope>
    <source>
        <strain evidence="4">cv. 93-11</strain>
    </source>
</reference>
<evidence type="ECO:0000313" key="3">
    <source>
        <dbReference type="EMBL" id="EEC75077.1"/>
    </source>
</evidence>
<name>B8AMI4_ORYSI</name>
<dbReference type="Proteomes" id="UP000007015">
    <property type="component" value="Chromosome 3"/>
</dbReference>